<evidence type="ECO:0000256" key="1">
    <source>
        <dbReference type="HAMAP-Rule" id="MF_00775"/>
    </source>
</evidence>
<organism evidence="2 3">
    <name type="scientific">Streptomyces hawaiiensis</name>
    <dbReference type="NCBI Taxonomy" id="67305"/>
    <lineage>
        <taxon>Bacteria</taxon>
        <taxon>Bacillati</taxon>
        <taxon>Actinomycetota</taxon>
        <taxon>Actinomycetes</taxon>
        <taxon>Kitasatosporales</taxon>
        <taxon>Streptomycetaceae</taxon>
        <taxon>Streptomyces</taxon>
    </lineage>
</organism>
<gene>
    <name evidence="2" type="ORF">CEB94_00665</name>
</gene>
<dbReference type="PANTHER" id="PTHR37315">
    <property type="entry name" value="UPF0311 PROTEIN BLR7842"/>
    <property type="match status" value="1"/>
</dbReference>
<dbReference type="RefSeq" id="WP_175430288.1">
    <property type="nucleotide sequence ID" value="NZ_CP021978.1"/>
</dbReference>
<dbReference type="EMBL" id="CP021978">
    <property type="protein sequence ID" value="QCD53596.1"/>
    <property type="molecule type" value="Genomic_DNA"/>
</dbReference>
<dbReference type="KEGG" id="shaw:CEB94_00665"/>
<dbReference type="InterPro" id="IPR020915">
    <property type="entry name" value="UPF0311"/>
</dbReference>
<protein>
    <recommendedName>
        <fullName evidence="1">UPF0311 protein CEB94_00665</fullName>
    </recommendedName>
</protein>
<reference evidence="2 3" key="1">
    <citation type="submission" date="2017-06" db="EMBL/GenBank/DDBJ databases">
        <title>Complete Genome Sequence of Streptomyces hawaiiensis NRRL 15010 and insights into acyldepsipeptides biosynthesis.</title>
        <authorList>
            <person name="Mariita R.M."/>
            <person name="Sello J.K."/>
        </authorList>
    </citation>
    <scope>NUCLEOTIDE SEQUENCE [LARGE SCALE GENOMIC DNA]</scope>
    <source>
        <strain evidence="2 3">ATCC 12236</strain>
    </source>
</reference>
<keyword evidence="3" id="KW-1185">Reference proteome</keyword>
<proteinExistence type="inferred from homology"/>
<sequence length="148" mass="15873">MPAPDLEFLFRVEVETGEEVPVGDTPYGAVRFTHAVGGTVEGPRLRGELLPLGGDRVVGRADGTFEINVLQPIRTHDGHTILMTYKGLIRGLDESADGPPDASKVYWRTAPMFETAAEPYAWLNGLVAVGVGGFISPGKVGYEIYAVS</sequence>
<dbReference type="AlphaFoldDB" id="A0A6G5R758"/>
<dbReference type="PANTHER" id="PTHR37315:SF1">
    <property type="entry name" value="UPF0311 PROTEIN BLR7842"/>
    <property type="match status" value="1"/>
</dbReference>
<dbReference type="Pfam" id="PF11578">
    <property type="entry name" value="DUF3237"/>
    <property type="match status" value="1"/>
</dbReference>
<name>A0A6G5R758_9ACTN</name>
<dbReference type="Proteomes" id="UP000495940">
    <property type="component" value="Chromosome"/>
</dbReference>
<comment type="similarity">
    <text evidence="1">Belongs to the UPF0311 family.</text>
</comment>
<evidence type="ECO:0000313" key="2">
    <source>
        <dbReference type="EMBL" id="QCD53596.1"/>
    </source>
</evidence>
<dbReference type="Gene3D" id="2.40.160.20">
    <property type="match status" value="1"/>
</dbReference>
<dbReference type="HAMAP" id="MF_00775">
    <property type="entry name" value="UPF0311"/>
    <property type="match status" value="1"/>
</dbReference>
<evidence type="ECO:0000313" key="3">
    <source>
        <dbReference type="Proteomes" id="UP000495940"/>
    </source>
</evidence>
<accession>A0A6G5R758</accession>